<keyword evidence="1" id="KW-0489">Methyltransferase</keyword>
<dbReference type="GO" id="GO:0032259">
    <property type="term" value="P:methylation"/>
    <property type="evidence" value="ECO:0007669"/>
    <property type="project" value="UniProtKB-KW"/>
</dbReference>
<keyword evidence="1" id="KW-0808">Transferase</keyword>
<accession>F8TTL1</accession>
<dbReference type="Gene3D" id="3.40.50.150">
    <property type="entry name" value="Vaccinia Virus protein VP39"/>
    <property type="match status" value="1"/>
</dbReference>
<proteinExistence type="predicted"/>
<evidence type="ECO:0000313" key="1">
    <source>
        <dbReference type="EMBL" id="AEH26522.1"/>
    </source>
</evidence>
<feature type="non-terminal residue" evidence="1">
    <location>
        <position position="1"/>
    </location>
</feature>
<dbReference type="InterPro" id="IPR029063">
    <property type="entry name" value="SAM-dependent_MTases_sf"/>
</dbReference>
<reference evidence="1" key="1">
    <citation type="journal article" date="2011" name="FEMS Microbiol. Ecol.">
        <title>Polyketide synthase pathways identified from a metagenomic library are derived from soil Acidobacteria.</title>
        <authorList>
            <person name="Parsley L.C."/>
            <person name="Linneman J."/>
            <person name="Goode A.M."/>
            <person name="Becklund K."/>
            <person name="George I."/>
            <person name="Goodman R.M."/>
            <person name="Lopanik N.B."/>
            <person name="Liles M.R."/>
        </authorList>
    </citation>
    <scope>NUCLEOTIDE SEQUENCE</scope>
</reference>
<dbReference type="GO" id="GO:0008168">
    <property type="term" value="F:methyltransferase activity"/>
    <property type="evidence" value="ECO:0007669"/>
    <property type="project" value="UniProtKB-KW"/>
</dbReference>
<organism evidence="1">
    <name type="scientific">uncultured Acidobacteria bacterium A11</name>
    <dbReference type="NCBI Taxonomy" id="1036854"/>
    <lineage>
        <taxon>Bacteria</taxon>
        <taxon>Pseudomonadati</taxon>
        <taxon>Acidobacteriota</taxon>
        <taxon>environmental samples</taxon>
    </lineage>
</organism>
<name>F8TTL1_9BACT</name>
<sequence length="156" mass="17251">LDKCGLPGANPRLVLFDLNPNCLHKAGHRLRRFRPIAKEADILKPIEGLGARFRSVGINYVLHCLPGDLTDKRKVFEHAAAWVEPGGVIFGSTLLGREVPLSWAARCQMRWLNSKGYFCNKHDSLSMLKASLAAVLEDPHVEVQGCAALFSGRARH</sequence>
<dbReference type="AlphaFoldDB" id="F8TTL1"/>
<dbReference type="SUPFAM" id="SSF53335">
    <property type="entry name" value="S-adenosyl-L-methionine-dependent methyltransferases"/>
    <property type="match status" value="1"/>
</dbReference>
<protein>
    <submittedName>
        <fullName evidence="1">Methyltransferase</fullName>
    </submittedName>
</protein>
<dbReference type="EMBL" id="JF342591">
    <property type="protein sequence ID" value="AEH26522.1"/>
    <property type="molecule type" value="Genomic_DNA"/>
</dbReference>